<proteinExistence type="predicted"/>
<dbReference type="EMBL" id="JAWDGP010000269">
    <property type="protein sequence ID" value="KAK3802033.1"/>
    <property type="molecule type" value="Genomic_DNA"/>
</dbReference>
<accession>A0AAE1EDI3</accession>
<protein>
    <submittedName>
        <fullName evidence="1">Uncharacterized protein</fullName>
    </submittedName>
</protein>
<name>A0AAE1EDI3_9GAST</name>
<organism evidence="1 2">
    <name type="scientific">Elysia crispata</name>
    <name type="common">lettuce slug</name>
    <dbReference type="NCBI Taxonomy" id="231223"/>
    <lineage>
        <taxon>Eukaryota</taxon>
        <taxon>Metazoa</taxon>
        <taxon>Spiralia</taxon>
        <taxon>Lophotrochozoa</taxon>
        <taxon>Mollusca</taxon>
        <taxon>Gastropoda</taxon>
        <taxon>Heterobranchia</taxon>
        <taxon>Euthyneura</taxon>
        <taxon>Panpulmonata</taxon>
        <taxon>Sacoglossa</taxon>
        <taxon>Placobranchoidea</taxon>
        <taxon>Plakobranchidae</taxon>
        <taxon>Elysia</taxon>
    </lineage>
</organism>
<keyword evidence="2" id="KW-1185">Reference proteome</keyword>
<evidence type="ECO:0000313" key="1">
    <source>
        <dbReference type="EMBL" id="KAK3802033.1"/>
    </source>
</evidence>
<evidence type="ECO:0000313" key="2">
    <source>
        <dbReference type="Proteomes" id="UP001283361"/>
    </source>
</evidence>
<dbReference type="Proteomes" id="UP001283361">
    <property type="component" value="Unassembled WGS sequence"/>
</dbReference>
<comment type="caution">
    <text evidence="1">The sequence shown here is derived from an EMBL/GenBank/DDBJ whole genome shotgun (WGS) entry which is preliminary data.</text>
</comment>
<reference evidence="1" key="1">
    <citation type="journal article" date="2023" name="G3 (Bethesda)">
        <title>A reference genome for the long-term kleptoplast-retaining sea slug Elysia crispata morphotype clarki.</title>
        <authorList>
            <person name="Eastman K.E."/>
            <person name="Pendleton A.L."/>
            <person name="Shaikh M.A."/>
            <person name="Suttiyut T."/>
            <person name="Ogas R."/>
            <person name="Tomko P."/>
            <person name="Gavelis G."/>
            <person name="Widhalm J.R."/>
            <person name="Wisecaver J.H."/>
        </authorList>
    </citation>
    <scope>NUCLEOTIDE SEQUENCE</scope>
    <source>
        <strain evidence="1">ECLA1</strain>
    </source>
</reference>
<gene>
    <name evidence="1" type="ORF">RRG08_064626</name>
</gene>
<sequence length="74" mass="8059">MLSLPGFTINDVNLATGHASSPQPKRISVPSQLSVIIGRQPTLTRGDKACGYFRCTTIVYNIGRARWAQCLIVV</sequence>
<dbReference type="AlphaFoldDB" id="A0AAE1EDI3"/>